<protein>
    <submittedName>
        <fullName evidence="4">PKD domain-containing protein</fullName>
    </submittedName>
</protein>
<feature type="signal peptide" evidence="2">
    <location>
        <begin position="1"/>
        <end position="27"/>
    </location>
</feature>
<dbReference type="InterPro" id="IPR022409">
    <property type="entry name" value="PKD/Chitinase_dom"/>
</dbReference>
<keyword evidence="5" id="KW-1185">Reference proteome</keyword>
<proteinExistence type="predicted"/>
<dbReference type="Pfam" id="PF00801">
    <property type="entry name" value="PKD"/>
    <property type="match status" value="1"/>
</dbReference>
<dbReference type="InterPro" id="IPR000601">
    <property type="entry name" value="PKD_dom"/>
</dbReference>
<organism evidence="4 5">
    <name type="scientific">Streptomyces erythrochromogenes</name>
    <dbReference type="NCBI Taxonomy" id="285574"/>
    <lineage>
        <taxon>Bacteria</taxon>
        <taxon>Bacillati</taxon>
        <taxon>Actinomycetota</taxon>
        <taxon>Actinomycetes</taxon>
        <taxon>Kitasatosporales</taxon>
        <taxon>Streptomycetaceae</taxon>
        <taxon>Streptomyces</taxon>
    </lineage>
</organism>
<gene>
    <name evidence="4" type="ORF">OHA91_26135</name>
</gene>
<dbReference type="InterPro" id="IPR011050">
    <property type="entry name" value="Pectin_lyase_fold/virulence"/>
</dbReference>
<dbReference type="SMART" id="SM00089">
    <property type="entry name" value="PKD"/>
    <property type="match status" value="2"/>
</dbReference>
<evidence type="ECO:0000313" key="4">
    <source>
        <dbReference type="EMBL" id="WUN81676.1"/>
    </source>
</evidence>
<dbReference type="InterPro" id="IPR012334">
    <property type="entry name" value="Pectin_lyas_fold"/>
</dbReference>
<dbReference type="Gene3D" id="2.160.20.10">
    <property type="entry name" value="Single-stranded right-handed beta-helix, Pectin lyase-like"/>
    <property type="match status" value="1"/>
</dbReference>
<feature type="chain" id="PRO_5046095603" evidence="2">
    <location>
        <begin position="28"/>
        <end position="913"/>
    </location>
</feature>
<dbReference type="GeneID" id="95499593"/>
<accession>A0ABZ1QG71</accession>
<dbReference type="EMBL" id="CP108036">
    <property type="protein sequence ID" value="WUN81676.1"/>
    <property type="molecule type" value="Genomic_DNA"/>
</dbReference>
<name>A0ABZ1QG71_9ACTN</name>
<evidence type="ECO:0000256" key="1">
    <source>
        <dbReference type="SAM" id="MobiDB-lite"/>
    </source>
</evidence>
<feature type="domain" description="PKD" evidence="3">
    <location>
        <begin position="505"/>
        <end position="552"/>
    </location>
</feature>
<dbReference type="Pfam" id="PF18911">
    <property type="entry name" value="PKD_4"/>
    <property type="match status" value="1"/>
</dbReference>
<evidence type="ECO:0000256" key="2">
    <source>
        <dbReference type="SAM" id="SignalP"/>
    </source>
</evidence>
<keyword evidence="2" id="KW-0732">Signal</keyword>
<dbReference type="InterPro" id="IPR035986">
    <property type="entry name" value="PKD_dom_sf"/>
</dbReference>
<dbReference type="Proteomes" id="UP001432312">
    <property type="component" value="Chromosome"/>
</dbReference>
<dbReference type="InterPro" id="IPR013783">
    <property type="entry name" value="Ig-like_fold"/>
</dbReference>
<dbReference type="InterPro" id="IPR039448">
    <property type="entry name" value="Beta_helix"/>
</dbReference>
<evidence type="ECO:0000313" key="5">
    <source>
        <dbReference type="Proteomes" id="UP001432312"/>
    </source>
</evidence>
<sequence length="913" mass="94120">MLRPTRTTVLLTAGLVSLLGLPATAAAAEPATHLYVDNTFTRCSDGGPGSDAQPFCTISAATRTVQPGQTVHITPGRAYNENVVVDRGGLPGKPITLVSELEDASKFKLAPGRTLTVSGASHVNISALDAPSGVRVTGSTDIGLRGLTVTNNPDSVTIDGGSSDVRLQHSRLKTSVRVEFARDVVLSRNEIQGYVHPAVVAWDATGLVVTNNTIRRDCEAGIKLSGGSNGAALFNNVVHTDFEAGCGDPGARYGIEVAQTATAGTRADYNLISGPFTADRIAYKWADAPYADQATFHAGTGQGAHDILTPTSKGVGAEDGSPTVDSADATAPGVLLTDHYGRETSDDPRVPNTGKDGGHLDRGAFELTDGLVGVRAELEPAWAPTGTTVKVKATADSRWLTGLTYAYDFGDGTAPLSTSAATAEHVYDKPCACTVKVTVSNKDRKQFATQVAAKVTANTPLTAAFTAQPVLPQANTPNALVPPLSVEADAQTSTLPWPVERVDVDFGDGAQESRSSLEPVRHTYKQPGTYKVTTTLKDVKGATSTTERNVEVAYTPAGYVAVHPARVLDTRTANAPVQGGTATPIAVPVHYYSSGPHHTAGASAAVLNVTVTGASEDTHLGVWPSGQARPATSNVNVKAGGTSSNTVTVPIGADGKISAQLNSGKAALIVDFVGYYQPNAGQRFAPIAPTRVVDTRTAGGALGGGQTRTVKVAGVNGIPADATAVALNLTGTGATENSHVIAYPYQDKRPATSNLNLEPGKDKSNQAIVPVGPNGTITLYTNSGSTHLVLDAVGYYGTSGTTLFTPVVPQRLADTRTTGKLAPGAATTVTGIPASALGAALNVTATDTTGPGFLTVYGHGGVRPDASSLQTRPGETVPNHVTTPVADGRVTVWNSYGGANHVITDLFGYFTQG</sequence>
<feature type="compositionally biased region" description="Basic and acidic residues" evidence="1">
    <location>
        <begin position="339"/>
        <end position="349"/>
    </location>
</feature>
<reference evidence="4" key="1">
    <citation type="submission" date="2022-10" db="EMBL/GenBank/DDBJ databases">
        <title>The complete genomes of actinobacterial strains from the NBC collection.</title>
        <authorList>
            <person name="Joergensen T.S."/>
            <person name="Alvarez Arevalo M."/>
            <person name="Sterndorff E.B."/>
            <person name="Faurdal D."/>
            <person name="Vuksanovic O."/>
            <person name="Mourched A.-S."/>
            <person name="Charusanti P."/>
            <person name="Shaw S."/>
            <person name="Blin K."/>
            <person name="Weber T."/>
        </authorList>
    </citation>
    <scope>NUCLEOTIDE SEQUENCE</scope>
    <source>
        <strain evidence="4">NBC_00303</strain>
    </source>
</reference>
<evidence type="ECO:0000259" key="3">
    <source>
        <dbReference type="PROSITE" id="PS50093"/>
    </source>
</evidence>
<dbReference type="SUPFAM" id="SSF49299">
    <property type="entry name" value="PKD domain"/>
    <property type="match status" value="2"/>
</dbReference>
<feature type="domain" description="PKD" evidence="3">
    <location>
        <begin position="404"/>
        <end position="441"/>
    </location>
</feature>
<feature type="region of interest" description="Disordered" evidence="1">
    <location>
        <begin position="338"/>
        <end position="361"/>
    </location>
</feature>
<dbReference type="CDD" id="cd00146">
    <property type="entry name" value="PKD"/>
    <property type="match status" value="1"/>
</dbReference>
<dbReference type="PROSITE" id="PS50093">
    <property type="entry name" value="PKD"/>
    <property type="match status" value="2"/>
</dbReference>
<dbReference type="Gene3D" id="2.60.40.10">
    <property type="entry name" value="Immunoglobulins"/>
    <property type="match status" value="2"/>
</dbReference>
<dbReference type="SUPFAM" id="SSF51126">
    <property type="entry name" value="Pectin lyase-like"/>
    <property type="match status" value="1"/>
</dbReference>
<dbReference type="Pfam" id="PF13229">
    <property type="entry name" value="Beta_helix"/>
    <property type="match status" value="1"/>
</dbReference>
<dbReference type="RefSeq" id="WP_328740128.1">
    <property type="nucleotide sequence ID" value="NZ_CP108036.1"/>
</dbReference>